<comment type="caution">
    <text evidence="3">The sequence shown here is derived from an EMBL/GenBank/DDBJ whole genome shotgun (WGS) entry which is preliminary data.</text>
</comment>
<dbReference type="Pfam" id="PF13411">
    <property type="entry name" value="MerR_1"/>
    <property type="match status" value="1"/>
</dbReference>
<dbReference type="PROSITE" id="PS50937">
    <property type="entry name" value="HTH_MERR_2"/>
    <property type="match status" value="1"/>
</dbReference>
<reference evidence="3" key="1">
    <citation type="submission" date="2023-02" db="EMBL/GenBank/DDBJ databases">
        <title>Georgenia sp.10Sc9-8, isolated from a soil sample collected from the Taklamakan desert.</title>
        <authorList>
            <person name="Liu S."/>
        </authorList>
    </citation>
    <scope>NUCLEOTIDE SEQUENCE</scope>
    <source>
        <strain evidence="3">10Sc9-8</strain>
    </source>
</reference>
<dbReference type="SMART" id="SM00422">
    <property type="entry name" value="HTH_MERR"/>
    <property type="match status" value="1"/>
</dbReference>
<feature type="domain" description="HTH merR-type" evidence="2">
    <location>
        <begin position="4"/>
        <end position="73"/>
    </location>
</feature>
<dbReference type="InterPro" id="IPR047057">
    <property type="entry name" value="MerR_fam"/>
</dbReference>
<name>A0ABT5TW06_9MICO</name>
<dbReference type="Gene3D" id="1.10.1660.10">
    <property type="match status" value="1"/>
</dbReference>
<dbReference type="PANTHER" id="PTHR30204:SF93">
    <property type="entry name" value="HTH MERR-TYPE DOMAIN-CONTAINING PROTEIN"/>
    <property type="match status" value="1"/>
</dbReference>
<proteinExistence type="predicted"/>
<dbReference type="EMBL" id="JARACI010000427">
    <property type="protein sequence ID" value="MDD9205330.1"/>
    <property type="molecule type" value="Genomic_DNA"/>
</dbReference>
<evidence type="ECO:0000313" key="3">
    <source>
        <dbReference type="EMBL" id="MDD9205330.1"/>
    </source>
</evidence>
<evidence type="ECO:0000256" key="1">
    <source>
        <dbReference type="ARBA" id="ARBA00023125"/>
    </source>
</evidence>
<sequence length="129" mass="14934">MAERMQIGEVAERTGLSQRTIRYYGEVELVSPSSRTDGGFRLYTDRDLEKLALVKRMKPLDFSLEEMREVLELLDALSEAEDLPDPRRQEMLDRLGEIRVLAEERRSRLEARLSAARAFVGHLDATLRR</sequence>
<dbReference type="SUPFAM" id="SSF46955">
    <property type="entry name" value="Putative DNA-binding domain"/>
    <property type="match status" value="1"/>
</dbReference>
<dbReference type="Proteomes" id="UP001165561">
    <property type="component" value="Unassembled WGS sequence"/>
</dbReference>
<keyword evidence="1" id="KW-0238">DNA-binding</keyword>
<evidence type="ECO:0000259" key="2">
    <source>
        <dbReference type="PROSITE" id="PS50937"/>
    </source>
</evidence>
<dbReference type="PANTHER" id="PTHR30204">
    <property type="entry name" value="REDOX-CYCLING DRUG-SENSING TRANSCRIPTIONAL ACTIVATOR SOXR"/>
    <property type="match status" value="1"/>
</dbReference>
<keyword evidence="4" id="KW-1185">Reference proteome</keyword>
<gene>
    <name evidence="3" type="ORF">PU560_02470</name>
</gene>
<accession>A0ABT5TW06</accession>
<organism evidence="3 4">
    <name type="scientific">Georgenia halotolerans</name>
    <dbReference type="NCBI Taxonomy" id="3028317"/>
    <lineage>
        <taxon>Bacteria</taxon>
        <taxon>Bacillati</taxon>
        <taxon>Actinomycetota</taxon>
        <taxon>Actinomycetes</taxon>
        <taxon>Micrococcales</taxon>
        <taxon>Bogoriellaceae</taxon>
        <taxon>Georgenia</taxon>
    </lineage>
</organism>
<protein>
    <submittedName>
        <fullName evidence="3">MerR family transcriptional regulator</fullName>
    </submittedName>
</protein>
<dbReference type="InterPro" id="IPR000551">
    <property type="entry name" value="MerR-type_HTH_dom"/>
</dbReference>
<dbReference type="InterPro" id="IPR009061">
    <property type="entry name" value="DNA-bd_dom_put_sf"/>
</dbReference>
<evidence type="ECO:0000313" key="4">
    <source>
        <dbReference type="Proteomes" id="UP001165561"/>
    </source>
</evidence>
<dbReference type="PRINTS" id="PR00040">
    <property type="entry name" value="HTHMERR"/>
</dbReference>